<sequence length="157" mass="16143">MRISTLVSTLATIALSSARIIGLAAPSTLKPGDPYAFKLLTENYIQSVYDVSVAWGYSAAPGHLQSLGSSVGSAYLGSSVSNTLNNITISASAPSDLGSLAGDSKKVVLSAAVYSLYGASSMPTIANFNVTINVGDSTSSQFTRNNGFTWGTSSDCQ</sequence>
<keyword evidence="2" id="KW-1185">Reference proteome</keyword>
<evidence type="ECO:0000313" key="2">
    <source>
        <dbReference type="Proteomes" id="UP000799755"/>
    </source>
</evidence>
<reference evidence="1" key="1">
    <citation type="journal article" date="2020" name="Stud. Mycol.">
        <title>101 Dothideomycetes genomes: a test case for predicting lifestyles and emergence of pathogens.</title>
        <authorList>
            <person name="Haridas S."/>
            <person name="Albert R."/>
            <person name="Binder M."/>
            <person name="Bloem J."/>
            <person name="Labutti K."/>
            <person name="Salamov A."/>
            <person name="Andreopoulos B."/>
            <person name="Baker S."/>
            <person name="Barry K."/>
            <person name="Bills G."/>
            <person name="Bluhm B."/>
            <person name="Cannon C."/>
            <person name="Castanera R."/>
            <person name="Culley D."/>
            <person name="Daum C."/>
            <person name="Ezra D."/>
            <person name="Gonzalez J."/>
            <person name="Henrissat B."/>
            <person name="Kuo A."/>
            <person name="Liang C."/>
            <person name="Lipzen A."/>
            <person name="Lutzoni F."/>
            <person name="Magnuson J."/>
            <person name="Mondo S."/>
            <person name="Nolan M."/>
            <person name="Ohm R."/>
            <person name="Pangilinan J."/>
            <person name="Park H.-J."/>
            <person name="Ramirez L."/>
            <person name="Alfaro M."/>
            <person name="Sun H."/>
            <person name="Tritt A."/>
            <person name="Yoshinaga Y."/>
            <person name="Zwiers L.-H."/>
            <person name="Turgeon B."/>
            <person name="Goodwin S."/>
            <person name="Spatafora J."/>
            <person name="Crous P."/>
            <person name="Grigoriev I."/>
        </authorList>
    </citation>
    <scope>NUCLEOTIDE SEQUENCE</scope>
    <source>
        <strain evidence="1">ATCC 200398</strain>
    </source>
</reference>
<proteinExistence type="predicted"/>
<comment type="caution">
    <text evidence="1">The sequence shown here is derived from an EMBL/GenBank/DDBJ whole genome shotgun (WGS) entry which is preliminary data.</text>
</comment>
<dbReference type="Proteomes" id="UP000799755">
    <property type="component" value="Unassembled WGS sequence"/>
</dbReference>
<gene>
    <name evidence="1" type="ORF">BDR25DRAFT_379022</name>
</gene>
<organism evidence="1 2">
    <name type="scientific">Lindgomyces ingoldianus</name>
    <dbReference type="NCBI Taxonomy" id="673940"/>
    <lineage>
        <taxon>Eukaryota</taxon>
        <taxon>Fungi</taxon>
        <taxon>Dikarya</taxon>
        <taxon>Ascomycota</taxon>
        <taxon>Pezizomycotina</taxon>
        <taxon>Dothideomycetes</taxon>
        <taxon>Pleosporomycetidae</taxon>
        <taxon>Pleosporales</taxon>
        <taxon>Lindgomycetaceae</taxon>
        <taxon>Lindgomyces</taxon>
    </lineage>
</organism>
<accession>A0ACB6QEJ7</accession>
<protein>
    <submittedName>
        <fullName evidence="1">Secreted protein NIS1</fullName>
    </submittedName>
</protein>
<evidence type="ECO:0000313" key="1">
    <source>
        <dbReference type="EMBL" id="KAF2465346.1"/>
    </source>
</evidence>
<dbReference type="EMBL" id="MU003530">
    <property type="protein sequence ID" value="KAF2465346.1"/>
    <property type="molecule type" value="Genomic_DNA"/>
</dbReference>
<name>A0ACB6QEJ7_9PLEO</name>